<name>A0ACB8F101_9SAUR</name>
<reference evidence="1" key="1">
    <citation type="submission" date="2021-08" db="EMBL/GenBank/DDBJ databases">
        <title>The first chromosome-level gecko genome reveals the dynamic sex chromosomes of Neotropical dwarf geckos (Sphaerodactylidae: Sphaerodactylus).</title>
        <authorList>
            <person name="Pinto B.J."/>
            <person name="Keating S.E."/>
            <person name="Gamble T."/>
        </authorList>
    </citation>
    <scope>NUCLEOTIDE SEQUENCE</scope>
    <source>
        <strain evidence="1">TG3544</strain>
    </source>
</reference>
<dbReference type="EMBL" id="CM037618">
    <property type="protein sequence ID" value="KAH7998943.1"/>
    <property type="molecule type" value="Genomic_DNA"/>
</dbReference>
<accession>A0ACB8F101</accession>
<organism evidence="1 2">
    <name type="scientific">Sphaerodactylus townsendi</name>
    <dbReference type="NCBI Taxonomy" id="933632"/>
    <lineage>
        <taxon>Eukaryota</taxon>
        <taxon>Metazoa</taxon>
        <taxon>Chordata</taxon>
        <taxon>Craniata</taxon>
        <taxon>Vertebrata</taxon>
        <taxon>Euteleostomi</taxon>
        <taxon>Lepidosauria</taxon>
        <taxon>Squamata</taxon>
        <taxon>Bifurcata</taxon>
        <taxon>Gekkota</taxon>
        <taxon>Sphaerodactylidae</taxon>
        <taxon>Sphaerodactylus</taxon>
    </lineage>
</organism>
<keyword evidence="2" id="KW-1185">Reference proteome</keyword>
<sequence>MESWRGYLVVAPSVFRAGVEEAVSVTIFNPIKETAVQVQLVVKGETVARAHSTILGKGTITLKVPSGLRGQAHLEVWGNRHLAKEGYIFHNYTTVTIDSKGASVFIQTDKPTYRPKQKVLINLFTVSPELRPVSERVPLAACGAVIEDLTLPAPPVAMDQDLTPLPVPSLLIQAQMGGDLVVEAYVLDPRGSRMIEWNNLKPVCCGVLNMSFPLSDQPVFGEWFVFAEMQGHVYNKSFEVQNLGLWIEPPPTSIDLSITRRVRACQVHICRKPVAGNWCFEHDSQCGVRVATGMKLGTPILIQVKCSGGIDGTAHFDVCVGDMVPVDIPEHFRGVVSIWAMVTAADGNKQVTFDDSTPVQKQLVDIRYSKDTRKQFKPGLPYRGKVEVTYPDGSPADRVTVQVKAELMPKDNIYTSELTSRGGLVLFEIPSIPAAAQFIWLETKVTATDGKPVGDHYLPNYLSISSWYSPSKCYLQLQMLDRPFLVGDEASMAVKSTCPCNFTLHYEVVSRGNIVLSGLQSSHVTQQRSRRAAASSSRSIHAARLPGTVLGLG</sequence>
<proteinExistence type="predicted"/>
<evidence type="ECO:0000313" key="2">
    <source>
        <dbReference type="Proteomes" id="UP000827872"/>
    </source>
</evidence>
<dbReference type="Proteomes" id="UP000827872">
    <property type="component" value="Linkage Group LG05"/>
</dbReference>
<evidence type="ECO:0000313" key="1">
    <source>
        <dbReference type="EMBL" id="KAH7998943.1"/>
    </source>
</evidence>
<gene>
    <name evidence="1" type="ORF">K3G42_003011</name>
</gene>
<protein>
    <submittedName>
        <fullName evidence="1">Uncharacterized protein</fullName>
    </submittedName>
</protein>
<comment type="caution">
    <text evidence="1">The sequence shown here is derived from an EMBL/GenBank/DDBJ whole genome shotgun (WGS) entry which is preliminary data.</text>
</comment>